<dbReference type="Proteomes" id="UP000050280">
    <property type="component" value="Unassembled WGS sequence"/>
</dbReference>
<dbReference type="PATRIC" id="fig|1300341.3.peg.2085"/>
<organism evidence="1 2">
    <name type="scientific">Croceitalea dokdonensis DOKDO 023</name>
    <dbReference type="NCBI Taxonomy" id="1300341"/>
    <lineage>
        <taxon>Bacteria</taxon>
        <taxon>Pseudomonadati</taxon>
        <taxon>Bacteroidota</taxon>
        <taxon>Flavobacteriia</taxon>
        <taxon>Flavobacteriales</taxon>
        <taxon>Flavobacteriaceae</taxon>
        <taxon>Croceitalea</taxon>
    </lineage>
</organism>
<keyword evidence="2" id="KW-1185">Reference proteome</keyword>
<dbReference type="Gene3D" id="2.60.40.1930">
    <property type="match status" value="1"/>
</dbReference>
<accession>A0A0P7B041</accession>
<sequence>MDMKKGFISILALFYFVNIPVFAQNDAIIEAFGTYTELPREVVSVHLNKTIFFKEEEIGFQAYVFEKGTKLLSQETRNLYCMLVNEENQVVKQKMVLINDGFGHGSFAVDSSMVQGKYKFKAFTNWMRNFSENNGYSQEIVVVDVNKPEIVEKSKGVKVDAQFLPEGGHALAGVDNTFGVIIKDQNGLGVKNLKGIITTDEGHQASSFELDQFGIGRFILIPKHNVNYYAEFEIGEQRFKRSIGTINKAGINLQLTDLKNEVGIVLNSVGSKQKKYQMALHNGLDIKMIDIDFSSNPKQIKVLKKEDLFDGLNIITVFDKNGNPLLERLYFNFQDVERFRLGNDYSITHANDSIQVKLHLGKLTTSALTRLSVSVLPKETLAYASSQNILSQLHLNPYLRGHVQDAPYYFTETTRKKQFQLDNLLITQGWSSYDWHTITTKPPQYLFDFEKGITLIGQVNKKEDTEILLSPLENNSFESFSVSAKEPEFTQDQLYPYQDELLRFSEVRGEAVAKSVPLYARFKPSSIPILRFNGKTNGKINNQFLVTNATDIYEGFKGFEKITELDEVMVQKNPRKERVKRLKDKSMGQVIAFEEDDYRRRMFLGDYLSQFGFYVSEADGRFNIATINPNSPNNNQPLIYLDNILLSSYNVLARWRMDVIDYIEINRSGLGGGILGGGGIIKIFTDPQLAYKTSKKAPMFNEVAIPLAFSRPKRFYTPKFNSYQDAVFKSLGAIDWHPNLSTDGQGNVSFKIPNLGLDQAQMFIEGVVNGNQLVSEMKIVDF</sequence>
<evidence type="ECO:0000313" key="2">
    <source>
        <dbReference type="Proteomes" id="UP000050280"/>
    </source>
</evidence>
<name>A0A0P7B041_9FLAO</name>
<protein>
    <submittedName>
        <fullName evidence="1">TonB-dependent receptor plug</fullName>
    </submittedName>
</protein>
<proteinExistence type="predicted"/>
<gene>
    <name evidence="1" type="ORF">I595_1899</name>
</gene>
<evidence type="ECO:0000313" key="1">
    <source>
        <dbReference type="EMBL" id="KPM32249.1"/>
    </source>
</evidence>
<keyword evidence="1" id="KW-0675">Receptor</keyword>
<dbReference type="STRING" id="1300341.I595_1899"/>
<reference evidence="1 2" key="1">
    <citation type="submission" date="2015-09" db="EMBL/GenBank/DDBJ databases">
        <title>Genome sequence of the marine flavobacterium Croceitalea dokdonensis DOKDO 023 that contains proton- and sodium-pumping rhodopsins.</title>
        <authorList>
            <person name="Kwon S.-K."/>
            <person name="Lee H.K."/>
            <person name="Kwak M.-J."/>
            <person name="Kim J.F."/>
        </authorList>
    </citation>
    <scope>NUCLEOTIDE SEQUENCE [LARGE SCALE GENOMIC DNA]</scope>
    <source>
        <strain evidence="1 2">DOKDO 023</strain>
    </source>
</reference>
<dbReference type="EMBL" id="LDJX01000003">
    <property type="protein sequence ID" value="KPM32249.1"/>
    <property type="molecule type" value="Genomic_DNA"/>
</dbReference>
<comment type="caution">
    <text evidence="1">The sequence shown here is derived from an EMBL/GenBank/DDBJ whole genome shotgun (WGS) entry which is preliminary data.</text>
</comment>
<dbReference type="AlphaFoldDB" id="A0A0P7B041"/>